<comment type="caution">
    <text evidence="2">The sequence shown here is derived from an EMBL/GenBank/DDBJ whole genome shotgun (WGS) entry which is preliminary data.</text>
</comment>
<feature type="compositionally biased region" description="Basic and acidic residues" evidence="1">
    <location>
        <begin position="10"/>
        <end position="22"/>
    </location>
</feature>
<reference evidence="3" key="1">
    <citation type="journal article" date="2019" name="Int. J. Syst. Evol. Microbiol.">
        <title>The Global Catalogue of Microorganisms (GCM) 10K type strain sequencing project: providing services to taxonomists for standard genome sequencing and annotation.</title>
        <authorList>
            <consortium name="The Broad Institute Genomics Platform"/>
            <consortium name="The Broad Institute Genome Sequencing Center for Infectious Disease"/>
            <person name="Wu L."/>
            <person name="Ma J."/>
        </authorList>
    </citation>
    <scope>NUCLEOTIDE SEQUENCE [LARGE SCALE GENOMIC DNA]</scope>
    <source>
        <strain evidence="3">JCM 13850</strain>
    </source>
</reference>
<dbReference type="InterPro" id="IPR052517">
    <property type="entry name" value="GlcG_carb_metab_protein"/>
</dbReference>
<feature type="region of interest" description="Disordered" evidence="1">
    <location>
        <begin position="1"/>
        <end position="28"/>
    </location>
</feature>
<dbReference type="Proteomes" id="UP001501020">
    <property type="component" value="Unassembled WGS sequence"/>
</dbReference>
<organism evidence="2 3">
    <name type="scientific">Actinomadura napierensis</name>
    <dbReference type="NCBI Taxonomy" id="267854"/>
    <lineage>
        <taxon>Bacteria</taxon>
        <taxon>Bacillati</taxon>
        <taxon>Actinomycetota</taxon>
        <taxon>Actinomycetes</taxon>
        <taxon>Streptosporangiales</taxon>
        <taxon>Thermomonosporaceae</taxon>
        <taxon>Actinomadura</taxon>
    </lineage>
</organism>
<dbReference type="PANTHER" id="PTHR34309:SF10">
    <property type="entry name" value="SLR1406 PROTEIN"/>
    <property type="match status" value="1"/>
</dbReference>
<dbReference type="Pfam" id="PF03928">
    <property type="entry name" value="HbpS-like"/>
    <property type="match status" value="1"/>
</dbReference>
<protein>
    <recommendedName>
        <fullName evidence="4">Heme-binding protein</fullName>
    </recommendedName>
</protein>
<proteinExistence type="predicted"/>
<sequence>MVETVEPEPELDRQTDLVRRESGTAGPQEVARVGLHRATVDSAVTFKILVMSDAPRLPGLTLKDADCLVETALAVGVERGFPPLAVAVVDVAGEVISLRRGDGGMPMASRLAPAKARTALVALKPSGLVDLPGGIIDSIQHLYGGDFVPRAGGVLVTDGDLVVGAAGASGALGVEDEEAVLTAVRRWQERRLPTR</sequence>
<dbReference type="InterPro" id="IPR038084">
    <property type="entry name" value="PduO/GlcC-like_sf"/>
</dbReference>
<keyword evidence="3" id="KW-1185">Reference proteome</keyword>
<dbReference type="EMBL" id="BAAAMR010000153">
    <property type="protein sequence ID" value="GAA2168182.1"/>
    <property type="molecule type" value="Genomic_DNA"/>
</dbReference>
<name>A0ABP5MBT8_9ACTN</name>
<dbReference type="Gene3D" id="3.30.450.150">
    <property type="entry name" value="Haem-degrading domain"/>
    <property type="match status" value="1"/>
</dbReference>
<evidence type="ECO:0000313" key="2">
    <source>
        <dbReference type="EMBL" id="GAA2168182.1"/>
    </source>
</evidence>
<dbReference type="SUPFAM" id="SSF143744">
    <property type="entry name" value="GlcG-like"/>
    <property type="match status" value="1"/>
</dbReference>
<dbReference type="InterPro" id="IPR005624">
    <property type="entry name" value="PduO/GlcC-like"/>
</dbReference>
<gene>
    <name evidence="2" type="ORF">GCM10009727_89390</name>
</gene>
<accession>A0ABP5MBT8</accession>
<evidence type="ECO:0000313" key="3">
    <source>
        <dbReference type="Proteomes" id="UP001501020"/>
    </source>
</evidence>
<evidence type="ECO:0000256" key="1">
    <source>
        <dbReference type="SAM" id="MobiDB-lite"/>
    </source>
</evidence>
<dbReference type="PANTHER" id="PTHR34309">
    <property type="entry name" value="SLR1406 PROTEIN"/>
    <property type="match status" value="1"/>
</dbReference>
<evidence type="ECO:0008006" key="4">
    <source>
        <dbReference type="Google" id="ProtNLM"/>
    </source>
</evidence>